<feature type="domain" description="C2H2-type" evidence="11">
    <location>
        <begin position="1812"/>
        <end position="1836"/>
    </location>
</feature>
<dbReference type="Proteomes" id="UP001230051">
    <property type="component" value="Unassembled WGS sequence"/>
</dbReference>
<dbReference type="GO" id="GO:0005634">
    <property type="term" value="C:nucleus"/>
    <property type="evidence" value="ECO:0007669"/>
    <property type="project" value="TreeGrafter"/>
</dbReference>
<feature type="domain" description="C2H2-type" evidence="11">
    <location>
        <begin position="1784"/>
        <end position="1811"/>
    </location>
</feature>
<dbReference type="FunFam" id="3.30.160.60:FF:000446">
    <property type="entry name" value="Zinc finger protein"/>
    <property type="match status" value="2"/>
</dbReference>
<feature type="domain" description="C2H2-type" evidence="11">
    <location>
        <begin position="1165"/>
        <end position="1192"/>
    </location>
</feature>
<evidence type="ECO:0000256" key="3">
    <source>
        <dbReference type="ARBA" id="ARBA00022737"/>
    </source>
</evidence>
<feature type="domain" description="C2H2-type" evidence="11">
    <location>
        <begin position="1313"/>
        <end position="1340"/>
    </location>
</feature>
<feature type="domain" description="C2H2-type" evidence="11">
    <location>
        <begin position="79"/>
        <end position="106"/>
    </location>
</feature>
<evidence type="ECO:0000256" key="6">
    <source>
        <dbReference type="ARBA" id="ARBA00023015"/>
    </source>
</evidence>
<feature type="domain" description="C2H2-type" evidence="11">
    <location>
        <begin position="728"/>
        <end position="755"/>
    </location>
</feature>
<feature type="domain" description="C2H2-type" evidence="11">
    <location>
        <begin position="248"/>
        <end position="275"/>
    </location>
</feature>
<evidence type="ECO:0000259" key="11">
    <source>
        <dbReference type="PROSITE" id="PS50157"/>
    </source>
</evidence>
<feature type="domain" description="C2H2-type" evidence="11">
    <location>
        <begin position="886"/>
        <end position="913"/>
    </location>
</feature>
<evidence type="ECO:0000313" key="12">
    <source>
        <dbReference type="EMBL" id="KAK1160556.1"/>
    </source>
</evidence>
<evidence type="ECO:0000256" key="4">
    <source>
        <dbReference type="ARBA" id="ARBA00022771"/>
    </source>
</evidence>
<dbReference type="SUPFAM" id="SSF57667">
    <property type="entry name" value="beta-beta-alpha zinc fingers"/>
    <property type="match status" value="12"/>
</dbReference>
<evidence type="ECO:0000256" key="10">
    <source>
        <dbReference type="SAM" id="MobiDB-lite"/>
    </source>
</evidence>
<proteinExistence type="inferred from homology"/>
<dbReference type="FunFam" id="3.30.160.60:FF:002212">
    <property type="entry name" value="Zinc finger protein 672"/>
    <property type="match status" value="8"/>
</dbReference>
<dbReference type="PROSITE" id="PS50157">
    <property type="entry name" value="ZINC_FINGER_C2H2_2"/>
    <property type="match status" value="23"/>
</dbReference>
<reference evidence="12" key="1">
    <citation type="submission" date="2022-02" db="EMBL/GenBank/DDBJ databases">
        <title>Atlantic sturgeon de novo genome assembly.</title>
        <authorList>
            <person name="Stock M."/>
            <person name="Klopp C."/>
            <person name="Guiguen Y."/>
            <person name="Cabau C."/>
            <person name="Parinello H."/>
            <person name="Santidrian Yebra-Pimentel E."/>
            <person name="Kuhl H."/>
            <person name="Dirks R.P."/>
            <person name="Guessner J."/>
            <person name="Wuertz S."/>
            <person name="Du K."/>
            <person name="Schartl M."/>
        </authorList>
    </citation>
    <scope>NUCLEOTIDE SEQUENCE</scope>
    <source>
        <strain evidence="12">STURGEONOMICS-FGT-2020</strain>
        <tissue evidence="12">Whole blood</tissue>
    </source>
</reference>
<feature type="compositionally biased region" description="Basic and acidic residues" evidence="10">
    <location>
        <begin position="1686"/>
        <end position="1703"/>
    </location>
</feature>
<dbReference type="GO" id="GO:0000977">
    <property type="term" value="F:RNA polymerase II transcription regulatory region sequence-specific DNA binding"/>
    <property type="evidence" value="ECO:0007669"/>
    <property type="project" value="TreeGrafter"/>
</dbReference>
<evidence type="ECO:0000256" key="8">
    <source>
        <dbReference type="ARBA" id="ARBA00023163"/>
    </source>
</evidence>
<feature type="domain" description="C2H2-type" evidence="11">
    <location>
        <begin position="1613"/>
        <end position="1640"/>
    </location>
</feature>
<feature type="compositionally biased region" description="Polar residues" evidence="10">
    <location>
        <begin position="1143"/>
        <end position="1152"/>
    </location>
</feature>
<feature type="domain" description="C2H2-type" evidence="11">
    <location>
        <begin position="914"/>
        <end position="941"/>
    </location>
</feature>
<feature type="domain" description="C2H2-type" evidence="11">
    <location>
        <begin position="1453"/>
        <end position="1480"/>
    </location>
</feature>
<feature type="region of interest" description="Disordered" evidence="10">
    <location>
        <begin position="1121"/>
        <end position="1157"/>
    </location>
</feature>
<feature type="domain" description="C2H2-type" evidence="11">
    <location>
        <begin position="51"/>
        <end position="78"/>
    </location>
</feature>
<comment type="caution">
    <text evidence="12">The sequence shown here is derived from an EMBL/GenBank/DDBJ whole genome shotgun (WGS) entry which is preliminary data.</text>
</comment>
<accession>A0AAD8D1A4</accession>
<feature type="domain" description="C2H2-type" evidence="11">
    <location>
        <begin position="220"/>
        <end position="247"/>
    </location>
</feature>
<dbReference type="FunFam" id="3.30.160.60:FF:000624">
    <property type="entry name" value="zinc finger protein 697"/>
    <property type="match status" value="5"/>
</dbReference>
<dbReference type="EMBL" id="JAGXEW010000020">
    <property type="protein sequence ID" value="KAK1160556.1"/>
    <property type="molecule type" value="Genomic_DNA"/>
</dbReference>
<comment type="similarity">
    <text evidence="1">Belongs to the krueppel C2H2-type zinc-finger protein family.</text>
</comment>
<evidence type="ECO:0000256" key="5">
    <source>
        <dbReference type="ARBA" id="ARBA00022833"/>
    </source>
</evidence>
<feature type="domain" description="C2H2-type" evidence="11">
    <location>
        <begin position="1481"/>
        <end position="1508"/>
    </location>
</feature>
<dbReference type="GO" id="GO:0000981">
    <property type="term" value="F:DNA-binding transcription factor activity, RNA polymerase II-specific"/>
    <property type="evidence" value="ECO:0007669"/>
    <property type="project" value="TreeGrafter"/>
</dbReference>
<dbReference type="PANTHER" id="PTHR24409:SF295">
    <property type="entry name" value="AZ2-RELATED"/>
    <property type="match status" value="1"/>
</dbReference>
<dbReference type="SMART" id="SM00355">
    <property type="entry name" value="ZnF_C2H2"/>
    <property type="match status" value="23"/>
</dbReference>
<organism evidence="12 13">
    <name type="scientific">Acipenser oxyrinchus oxyrinchus</name>
    <dbReference type="NCBI Taxonomy" id="40147"/>
    <lineage>
        <taxon>Eukaryota</taxon>
        <taxon>Metazoa</taxon>
        <taxon>Chordata</taxon>
        <taxon>Craniata</taxon>
        <taxon>Vertebrata</taxon>
        <taxon>Euteleostomi</taxon>
        <taxon>Actinopterygii</taxon>
        <taxon>Chondrostei</taxon>
        <taxon>Acipenseriformes</taxon>
        <taxon>Acipenseridae</taxon>
        <taxon>Acipenser</taxon>
    </lineage>
</organism>
<feature type="domain" description="C2H2-type" evidence="11">
    <location>
        <begin position="1193"/>
        <end position="1220"/>
    </location>
</feature>
<keyword evidence="8" id="KW-0804">Transcription</keyword>
<dbReference type="PANTHER" id="PTHR24409">
    <property type="entry name" value="ZINC FINGER PROTEIN 142"/>
    <property type="match status" value="1"/>
</dbReference>
<feature type="region of interest" description="Disordered" evidence="10">
    <location>
        <begin position="1678"/>
        <end position="1728"/>
    </location>
</feature>
<feature type="domain" description="C2H2-type" evidence="11">
    <location>
        <begin position="410"/>
        <end position="437"/>
    </location>
</feature>
<keyword evidence="2" id="KW-0479">Metal-binding</keyword>
<feature type="domain" description="C2H2-type" evidence="11">
    <location>
        <begin position="382"/>
        <end position="409"/>
    </location>
</feature>
<protein>
    <submittedName>
        <fullName evidence="12">Zinc finger protein 91-like isoform X1</fullName>
    </submittedName>
</protein>
<sequence>MSSGLETYHTNAQQCTSTSSEPFTDFAFDNCIKSEGEHRGTENVIRSKMMHQCTVCFKSFKFASKLERHYLIHTGQKPFTCFVCGRAFRQPIHLKKHQETHTKDKDNIQHVEFMNGNESIDPLHCQTNSEDYESNVTHGNPLQLFPNVQELAQRQSKQLEVNSNVIPNDLHGVNWSSSNGIDTSDWSELERQVTLKQILQEHQFNSSSEGKTINHNRRVHQCTVCQKCFNSPYKLQRHFLIHTGQKPFQCSDCGKSFRQLVHLKLHTRTHEEPSTSMHSFENVEFGNRNISNNCQQHPNDSKSNEFEDNSGMSLQSYKLQDLEFSNSEIPEISDSAFSDSYHLEGCAFSSSKSLEYKVTEKCLEAENKSAHRSPKGRQNMKHQCTVCLKCFNSPSKLNRHSLIHTDQRPFNCQECGKTFRQLAHLKVHQQTHRNNSTIGLSFHQGTVLDSDQIDNQEQSHGEHQRSVCEVNPAISLQPYNTQEHRPKCIYPPSEMECSMHQQTPNSSSTSVDSLTESALAYEFKTERDHIGDDCVHARLNSASNSERHKCTVCFKSFKFASELECHSLTHTGLKPFKGPDSGITFRQAALIKNHQVKHTELGDFRYTFQKEEFENLGNSIDSAQEKQDLKSPAKPDIECQDKQAELLPERPSKSYSLEEHELEKIDELELNIIIKPEDPGDCWQANDTDDVMEATTSEQCLTSKPIQQKHLFNPSSEKQSNKISSKVHRCIVCLKCFTSPYKLQRHFLIHTGQRPFNCFVCGKTFKQLDHLKLHQRTHARQEPLHPFQLEELRSGNDSLAHQQNSTENNYLESVVRSDLSFQVCDEDKPGQSSVSTVSELDKKRHVNGFRTDEALECSEAQSSFSAEQMTQEDLLGTETVKKHRLHPCSMCLKCFDCPSKLQRHYLTHTGQKPFRCFACGKEFRQAIHLKVHQHTHSKWRTFKSSFQQQKFLNASSVNGRELNHSNHKSSQGGLCPDTVSKSGALQDHNLKQLGKLTELDNFFEMEDNAQSNRRVYQCSKCLKCFSAPSQLERHYLIHTGQRPFECHICQRAFRQSSHLKAHFSTHKALDLTQVQNHTENKMSVDDGVSDIVSEAYIPRDLKVNQLEQLTEANISLESDRVKTNEHVSSESATIISTDKKNSSAEQESSQHCSNEDGKPVKRRIHRCCVCLKSFNCPSKLQRHYLSHTGQKPFECYDCGRKFRQLTHLKRHQLSHTSRRTFKGSLQQRRLWNASRVNSQAINHNDHDPQGDIISPPGILQDHNLKQSEITVSLESDEPKMEEFDLGCTSKTSFGPLAHTSYNQEHVQSSKRVYQCSKCLKCFDAPSQLERHYLTHTGQRPFQCYICSKAFRQLSHLKTHQHTHSDVKLEQSLSRYEGADIASQLCILEEQNPNHTEQVSESSVPFELRDHCSSTSEISEYGRDRECLPAEQALYADQSNSHAGENKPIKRKVHQCSLCPKSFNSPSKLKRHFLIHTGLKPFKCYLCAKSFRQLCHLQNHQHTHNEWKFCSIQQIDFENKHSNNRKHQSEMKPSSGQMNCDALVFSTTSLQEEEPKASEQPEPVSEPVDLDTNRSSRWNDTFDEKGLLLNQIVEDHLATATISIENVQKNKRIHQCSECEKSFASPSKLQRHYLIHAGAKPFECPVCNKTFRQAAHLKVHQRVHAKWFDGTHSCEQTELETVDSDNSDDRTHNVHHASLYEDSPKVTSQYSVNKVHASGKSEKSPQIDFVSRPENPNEIWCDSSPSELFKCSACANFFVTEKMLQEHSCTSNNQVKEKNANRNLYQCAICFKSFDSPSKLKRHYLIHTGQRPFQCSVCNKTFTQSCHLKTHQLTHFK</sequence>
<feature type="domain" description="C2H2-type" evidence="11">
    <location>
        <begin position="548"/>
        <end position="575"/>
    </location>
</feature>
<dbReference type="Pfam" id="PF00096">
    <property type="entry name" value="zf-C2H2"/>
    <property type="match status" value="15"/>
</dbReference>
<keyword evidence="7" id="KW-0238">DNA-binding</keyword>
<evidence type="ECO:0000313" key="13">
    <source>
        <dbReference type="Proteomes" id="UP001230051"/>
    </source>
</evidence>
<keyword evidence="4 9" id="KW-0863">Zinc-finger</keyword>
<feature type="domain" description="C2H2-type" evidence="11">
    <location>
        <begin position="1044"/>
        <end position="1066"/>
    </location>
</feature>
<dbReference type="Gene3D" id="3.30.160.60">
    <property type="entry name" value="Classic Zinc Finger"/>
    <property type="match status" value="23"/>
</dbReference>
<feature type="domain" description="C2H2-type" evidence="11">
    <location>
        <begin position="756"/>
        <end position="783"/>
    </location>
</feature>
<gene>
    <name evidence="12" type="primary">ZNF579</name>
    <name evidence="12" type="ORF">AOXY_G20820</name>
</gene>
<keyword evidence="5" id="KW-0862">Zinc</keyword>
<keyword evidence="6" id="KW-0805">Transcription regulation</keyword>
<dbReference type="InterPro" id="IPR036236">
    <property type="entry name" value="Znf_C2H2_sf"/>
</dbReference>
<feature type="domain" description="C2H2-type" evidence="11">
    <location>
        <begin position="1641"/>
        <end position="1664"/>
    </location>
</feature>
<feature type="region of interest" description="Disordered" evidence="10">
    <location>
        <begin position="1550"/>
        <end position="1575"/>
    </location>
</feature>
<name>A0AAD8D1A4_ACIOX</name>
<keyword evidence="3" id="KW-0677">Repeat</keyword>
<feature type="domain" description="C2H2-type" evidence="11">
    <location>
        <begin position="1016"/>
        <end position="1043"/>
    </location>
</feature>
<dbReference type="FunFam" id="3.30.160.60:FF:001927">
    <property type="entry name" value="Zinc finger protein 1184"/>
    <property type="match status" value="3"/>
</dbReference>
<dbReference type="GO" id="GO:0008270">
    <property type="term" value="F:zinc ion binding"/>
    <property type="evidence" value="ECO:0007669"/>
    <property type="project" value="UniProtKB-KW"/>
</dbReference>
<keyword evidence="13" id="KW-1185">Reference proteome</keyword>
<dbReference type="FunFam" id="3.30.160.60:FF:002737">
    <property type="entry name" value="AGAP008430-PA"/>
    <property type="match status" value="1"/>
</dbReference>
<evidence type="ECO:0000256" key="1">
    <source>
        <dbReference type="ARBA" id="ARBA00006991"/>
    </source>
</evidence>
<dbReference type="PROSITE" id="PS00028">
    <property type="entry name" value="ZINC_FINGER_C2H2_1"/>
    <property type="match status" value="23"/>
</dbReference>
<evidence type="ECO:0000256" key="2">
    <source>
        <dbReference type="ARBA" id="ARBA00022723"/>
    </source>
</evidence>
<evidence type="ECO:0000256" key="7">
    <source>
        <dbReference type="ARBA" id="ARBA00023125"/>
    </source>
</evidence>
<evidence type="ECO:0000256" key="9">
    <source>
        <dbReference type="PROSITE-ProRule" id="PRU00042"/>
    </source>
</evidence>
<dbReference type="InterPro" id="IPR013087">
    <property type="entry name" value="Znf_C2H2_type"/>
</dbReference>
<feature type="domain" description="C2H2-type" evidence="11">
    <location>
        <begin position="1341"/>
        <end position="1368"/>
    </location>
</feature>